<keyword evidence="2" id="KW-0832">Ubl conjugation</keyword>
<reference evidence="5 6" key="1">
    <citation type="journal article" date="2014" name="Nat. Commun.">
        <title>Molecular traces of alternative social organization in a termite genome.</title>
        <authorList>
            <person name="Terrapon N."/>
            <person name="Li C."/>
            <person name="Robertson H.M."/>
            <person name="Ji L."/>
            <person name="Meng X."/>
            <person name="Booth W."/>
            <person name="Chen Z."/>
            <person name="Childers C.P."/>
            <person name="Glastad K.M."/>
            <person name="Gokhale K."/>
            <person name="Gowin J."/>
            <person name="Gronenberg W."/>
            <person name="Hermansen R.A."/>
            <person name="Hu H."/>
            <person name="Hunt B.G."/>
            <person name="Huylmans A.K."/>
            <person name="Khalil S.M."/>
            <person name="Mitchell R.D."/>
            <person name="Munoz-Torres M.C."/>
            <person name="Mustard J.A."/>
            <person name="Pan H."/>
            <person name="Reese J.T."/>
            <person name="Scharf M.E."/>
            <person name="Sun F."/>
            <person name="Vogel H."/>
            <person name="Xiao J."/>
            <person name="Yang W."/>
            <person name="Yang Z."/>
            <person name="Yang Z."/>
            <person name="Zhou J."/>
            <person name="Zhu J."/>
            <person name="Brent C.S."/>
            <person name="Elsik C.G."/>
            <person name="Goodisman M.A."/>
            <person name="Liberles D.A."/>
            <person name="Roe R.M."/>
            <person name="Vargo E.L."/>
            <person name="Vilcinskas A."/>
            <person name="Wang J."/>
            <person name="Bornberg-Bauer E."/>
            <person name="Korb J."/>
            <person name="Zhang G."/>
            <person name="Liebig J."/>
        </authorList>
    </citation>
    <scope>NUCLEOTIDE SEQUENCE [LARGE SCALE GENOMIC DNA]</scope>
    <source>
        <tissue evidence="5">Whole organism</tissue>
    </source>
</reference>
<evidence type="ECO:0000256" key="3">
    <source>
        <dbReference type="ARBA" id="ARBA00022845"/>
    </source>
</evidence>
<dbReference type="OMA" id="EERDWFI"/>
<dbReference type="PANTHER" id="PTHR13154:SF6">
    <property type="entry name" value="GEO05078P1"/>
    <property type="match status" value="1"/>
</dbReference>
<dbReference type="Proteomes" id="UP000027135">
    <property type="component" value="Unassembled WGS sequence"/>
</dbReference>
<dbReference type="GO" id="GO:0000900">
    <property type="term" value="F:mRNA regulatory element binding translation repressor activity"/>
    <property type="evidence" value="ECO:0007669"/>
    <property type="project" value="InterPro"/>
</dbReference>
<protein>
    <submittedName>
        <fullName evidence="5">Polyadenylate-binding protein-interacting protein 2B</fullName>
    </submittedName>
</protein>
<gene>
    <name evidence="5" type="ORF">L798_04923</name>
</gene>
<dbReference type="InterPro" id="IPR009818">
    <property type="entry name" value="PAM2_motif"/>
</dbReference>
<dbReference type="eggNOG" id="ENOG502S63Z">
    <property type="taxonomic scope" value="Eukaryota"/>
</dbReference>
<evidence type="ECO:0000313" key="6">
    <source>
        <dbReference type="Proteomes" id="UP000027135"/>
    </source>
</evidence>
<sequence>MIMKIPDGSGNGYYGHDSSVISYLSDSSDVGNGDDVDSPTLDGDFSEYMWMENEEEFDKQVMQQLEEEALMEQCIEAMLEDEREIRNIHNQAIAANGVEVTDIRQPWSTGTDYVQPALAADLCETMENLSVQDDLAKQSTLNPDAAEFVPQQQSAVSSGPEKPLYSETS</sequence>
<dbReference type="EMBL" id="KK852605">
    <property type="protein sequence ID" value="KDR20389.1"/>
    <property type="molecule type" value="Genomic_DNA"/>
</dbReference>
<evidence type="ECO:0000256" key="1">
    <source>
        <dbReference type="ARBA" id="ARBA00006858"/>
    </source>
</evidence>
<dbReference type="FunCoup" id="A0A067RLF0">
    <property type="interactions" value="694"/>
</dbReference>
<evidence type="ECO:0000313" key="5">
    <source>
        <dbReference type="EMBL" id="KDR20389.1"/>
    </source>
</evidence>
<name>A0A067RLF0_ZOONE</name>
<dbReference type="Pfam" id="PF07145">
    <property type="entry name" value="PAM2"/>
    <property type="match status" value="1"/>
</dbReference>
<dbReference type="PANTHER" id="PTHR13154">
    <property type="entry name" value="POLYADENYLATE-BINDING PROTEIN-INTERACTING PROTEIN 2"/>
    <property type="match status" value="1"/>
</dbReference>
<dbReference type="GO" id="GO:0005737">
    <property type="term" value="C:cytoplasm"/>
    <property type="evidence" value="ECO:0007669"/>
    <property type="project" value="TreeGrafter"/>
</dbReference>
<dbReference type="InterPro" id="IPR040396">
    <property type="entry name" value="PAIP2-like"/>
</dbReference>
<dbReference type="AlphaFoldDB" id="A0A067RLF0"/>
<evidence type="ECO:0000256" key="2">
    <source>
        <dbReference type="ARBA" id="ARBA00022843"/>
    </source>
</evidence>
<comment type="similarity">
    <text evidence="1">Belongs to the PAIP2 family.</text>
</comment>
<dbReference type="GO" id="GO:0045947">
    <property type="term" value="P:negative regulation of translational initiation"/>
    <property type="evidence" value="ECO:0007669"/>
    <property type="project" value="InterPro"/>
</dbReference>
<keyword evidence="3" id="KW-0810">Translation regulation</keyword>
<evidence type="ECO:0000256" key="4">
    <source>
        <dbReference type="SAM" id="MobiDB-lite"/>
    </source>
</evidence>
<organism evidence="5 6">
    <name type="scientific">Zootermopsis nevadensis</name>
    <name type="common">Dampwood termite</name>
    <dbReference type="NCBI Taxonomy" id="136037"/>
    <lineage>
        <taxon>Eukaryota</taxon>
        <taxon>Metazoa</taxon>
        <taxon>Ecdysozoa</taxon>
        <taxon>Arthropoda</taxon>
        <taxon>Hexapoda</taxon>
        <taxon>Insecta</taxon>
        <taxon>Pterygota</taxon>
        <taxon>Neoptera</taxon>
        <taxon>Polyneoptera</taxon>
        <taxon>Dictyoptera</taxon>
        <taxon>Blattodea</taxon>
        <taxon>Blattoidea</taxon>
        <taxon>Termitoidae</taxon>
        <taxon>Termopsidae</taxon>
        <taxon>Zootermopsis</taxon>
    </lineage>
</organism>
<dbReference type="OrthoDB" id="5985142at2759"/>
<proteinExistence type="inferred from homology"/>
<accession>A0A067RLF0</accession>
<keyword evidence="6" id="KW-1185">Reference proteome</keyword>
<feature type="region of interest" description="Disordered" evidence="4">
    <location>
        <begin position="134"/>
        <end position="169"/>
    </location>
</feature>
<dbReference type="InParanoid" id="A0A067RLF0"/>